<evidence type="ECO:0000313" key="3">
    <source>
        <dbReference type="Proteomes" id="UP001595699"/>
    </source>
</evidence>
<keyword evidence="2" id="KW-0255">Endonuclease</keyword>
<keyword evidence="2" id="KW-0378">Hydrolase</keyword>
<reference evidence="3" key="1">
    <citation type="journal article" date="2019" name="Int. J. Syst. Evol. Microbiol.">
        <title>The Global Catalogue of Microorganisms (GCM) 10K type strain sequencing project: providing services to taxonomists for standard genome sequencing and annotation.</title>
        <authorList>
            <consortium name="The Broad Institute Genomics Platform"/>
            <consortium name="The Broad Institute Genome Sequencing Center for Infectious Disease"/>
            <person name="Wu L."/>
            <person name="Ma J."/>
        </authorList>
    </citation>
    <scope>NUCLEOTIDE SEQUENCE [LARGE SCALE GENOMIC DNA]</scope>
    <source>
        <strain evidence="3">CGMCC 4.7241</strain>
    </source>
</reference>
<evidence type="ECO:0000259" key="1">
    <source>
        <dbReference type="Pfam" id="PF03372"/>
    </source>
</evidence>
<protein>
    <submittedName>
        <fullName evidence="2">Endonuclease/exonuclease/phosphatase family protein</fullName>
    </submittedName>
</protein>
<dbReference type="InterPro" id="IPR005135">
    <property type="entry name" value="Endo/exonuclease/phosphatase"/>
</dbReference>
<accession>A0ABV7Y7W3</accession>
<dbReference type="EMBL" id="JBHRZH010000004">
    <property type="protein sequence ID" value="MFC3759780.1"/>
    <property type="molecule type" value="Genomic_DNA"/>
</dbReference>
<proteinExistence type="predicted"/>
<comment type="caution">
    <text evidence="2">The sequence shown here is derived from an EMBL/GenBank/DDBJ whole genome shotgun (WGS) entry which is preliminary data.</text>
</comment>
<dbReference type="InterPro" id="IPR036691">
    <property type="entry name" value="Endo/exonu/phosph_ase_sf"/>
</dbReference>
<dbReference type="Pfam" id="PF03372">
    <property type="entry name" value="Exo_endo_phos"/>
    <property type="match status" value="1"/>
</dbReference>
<keyword evidence="3" id="KW-1185">Reference proteome</keyword>
<evidence type="ECO:0000313" key="2">
    <source>
        <dbReference type="EMBL" id="MFC3759780.1"/>
    </source>
</evidence>
<dbReference type="Gene3D" id="3.60.10.10">
    <property type="entry name" value="Endonuclease/exonuclease/phosphatase"/>
    <property type="match status" value="1"/>
</dbReference>
<dbReference type="RefSeq" id="WP_205120382.1">
    <property type="nucleotide sequence ID" value="NZ_JAFBCM010000001.1"/>
</dbReference>
<sequence length="228" mass="24322">MAVIRVLSYNVRGLRDDFGALTRVVQGAGPDVVVVQEAPIYLRWRSRSAKLARSCGLVYVAGGRSAGGNLIMVAPRVMARGANELRIRQPLRDPIRGVVSARVEVAGVRFGVVGCHLGLKPDGRRDQVQAVIEVANGLGAPGIVAGDFNEPPSGACWRALEEAGYKDPAKGEGEDTFPARGPRTRIDAVLTTSGIEVKEYGVLEHDRADLEAATDHLPVLAVIDVPKE</sequence>
<dbReference type="GO" id="GO:0004519">
    <property type="term" value="F:endonuclease activity"/>
    <property type="evidence" value="ECO:0007669"/>
    <property type="project" value="UniProtKB-KW"/>
</dbReference>
<feature type="domain" description="Endonuclease/exonuclease/phosphatase" evidence="1">
    <location>
        <begin position="7"/>
        <end position="216"/>
    </location>
</feature>
<dbReference type="SUPFAM" id="SSF56219">
    <property type="entry name" value="DNase I-like"/>
    <property type="match status" value="1"/>
</dbReference>
<keyword evidence="2" id="KW-0540">Nuclease</keyword>
<organism evidence="2 3">
    <name type="scientific">Tenggerimyces flavus</name>
    <dbReference type="NCBI Taxonomy" id="1708749"/>
    <lineage>
        <taxon>Bacteria</taxon>
        <taxon>Bacillati</taxon>
        <taxon>Actinomycetota</taxon>
        <taxon>Actinomycetes</taxon>
        <taxon>Propionibacteriales</taxon>
        <taxon>Nocardioidaceae</taxon>
        <taxon>Tenggerimyces</taxon>
    </lineage>
</organism>
<name>A0ABV7Y7W3_9ACTN</name>
<gene>
    <name evidence="2" type="ORF">ACFOUW_02955</name>
</gene>
<dbReference type="Proteomes" id="UP001595699">
    <property type="component" value="Unassembled WGS sequence"/>
</dbReference>